<proteinExistence type="predicted"/>
<evidence type="ECO:0000313" key="2">
    <source>
        <dbReference type="EMBL" id="TPX53888.1"/>
    </source>
</evidence>
<accession>A0A507DSE9</accession>
<organism evidence="2 3">
    <name type="scientific">Synchytrium endobioticum</name>
    <dbReference type="NCBI Taxonomy" id="286115"/>
    <lineage>
        <taxon>Eukaryota</taxon>
        <taxon>Fungi</taxon>
        <taxon>Fungi incertae sedis</taxon>
        <taxon>Chytridiomycota</taxon>
        <taxon>Chytridiomycota incertae sedis</taxon>
        <taxon>Chytridiomycetes</taxon>
        <taxon>Synchytriales</taxon>
        <taxon>Synchytriaceae</taxon>
        <taxon>Synchytrium</taxon>
    </lineage>
</organism>
<feature type="region of interest" description="Disordered" evidence="1">
    <location>
        <begin position="40"/>
        <end position="70"/>
    </location>
</feature>
<feature type="compositionally biased region" description="Polar residues" evidence="1">
    <location>
        <begin position="167"/>
        <end position="185"/>
    </location>
</feature>
<evidence type="ECO:0000313" key="3">
    <source>
        <dbReference type="Proteomes" id="UP000317494"/>
    </source>
</evidence>
<evidence type="ECO:0000256" key="1">
    <source>
        <dbReference type="SAM" id="MobiDB-lite"/>
    </source>
</evidence>
<gene>
    <name evidence="2" type="ORF">SeMB42_g00563</name>
</gene>
<keyword evidence="3" id="KW-1185">Reference proteome</keyword>
<sequence length="185" mass="19437">MTINYPCDVAPDVLYSSQLVHLHPDALDTSDCVNSHFSSVGHRETLNTPPIKPRNDHNQQPTSATNQLNTEHSISIPYSYVQMGNIVDKTASKGGQTAANAGADAVAEGVYRSKEAVGDRYGKDPQDVTAGDMGHEGARAATRMAAGAATGVMAGLKDALVGEDEPPNTTRSAEQEQGASSCNIL</sequence>
<dbReference type="EMBL" id="QEAN01000011">
    <property type="protein sequence ID" value="TPX53888.1"/>
    <property type="molecule type" value="Genomic_DNA"/>
</dbReference>
<feature type="compositionally biased region" description="Polar residues" evidence="1">
    <location>
        <begin position="58"/>
        <end position="70"/>
    </location>
</feature>
<feature type="region of interest" description="Disordered" evidence="1">
    <location>
        <begin position="161"/>
        <end position="185"/>
    </location>
</feature>
<comment type="caution">
    <text evidence="2">The sequence shown here is derived from an EMBL/GenBank/DDBJ whole genome shotgun (WGS) entry which is preliminary data.</text>
</comment>
<dbReference type="AlphaFoldDB" id="A0A507DSE9"/>
<reference evidence="2 3" key="1">
    <citation type="journal article" date="2019" name="Sci. Rep.">
        <title>Comparative genomics of chytrid fungi reveal insights into the obligate biotrophic and pathogenic lifestyle of Synchytrium endobioticum.</title>
        <authorList>
            <person name="van de Vossenberg B.T.L.H."/>
            <person name="Warris S."/>
            <person name="Nguyen H.D.T."/>
            <person name="van Gent-Pelzer M.P.E."/>
            <person name="Joly D.L."/>
            <person name="van de Geest H.C."/>
            <person name="Bonants P.J.M."/>
            <person name="Smith D.S."/>
            <person name="Levesque C.A."/>
            <person name="van der Lee T.A.J."/>
        </authorList>
    </citation>
    <scope>NUCLEOTIDE SEQUENCE [LARGE SCALE GENOMIC DNA]</scope>
    <source>
        <strain evidence="2 3">MB42</strain>
    </source>
</reference>
<protein>
    <submittedName>
        <fullName evidence="2">Uncharacterized protein</fullName>
    </submittedName>
</protein>
<dbReference type="Proteomes" id="UP000317494">
    <property type="component" value="Unassembled WGS sequence"/>
</dbReference>
<dbReference type="VEuPathDB" id="FungiDB:SeMB42_g00563"/>
<name>A0A507DSE9_9FUNG</name>